<evidence type="ECO:0008006" key="4">
    <source>
        <dbReference type="Google" id="ProtNLM"/>
    </source>
</evidence>
<dbReference type="AlphaFoldDB" id="A0A099IAQ6"/>
<feature type="region of interest" description="Disordered" evidence="1">
    <location>
        <begin position="65"/>
        <end position="138"/>
    </location>
</feature>
<organism evidence="2 3">
    <name type="scientific">Clostridium innocuum</name>
    <dbReference type="NCBI Taxonomy" id="1522"/>
    <lineage>
        <taxon>Bacteria</taxon>
        <taxon>Bacillati</taxon>
        <taxon>Bacillota</taxon>
        <taxon>Clostridia</taxon>
        <taxon>Eubacteriales</taxon>
        <taxon>Clostridiaceae</taxon>
        <taxon>Clostridium</taxon>
    </lineage>
</organism>
<feature type="compositionally biased region" description="Polar residues" evidence="1">
    <location>
        <begin position="87"/>
        <end position="98"/>
    </location>
</feature>
<feature type="compositionally biased region" description="Basic residues" evidence="1">
    <location>
        <begin position="127"/>
        <end position="138"/>
    </location>
</feature>
<proteinExistence type="predicted"/>
<evidence type="ECO:0000256" key="1">
    <source>
        <dbReference type="SAM" id="MobiDB-lite"/>
    </source>
</evidence>
<evidence type="ECO:0000313" key="2">
    <source>
        <dbReference type="EMBL" id="KGJ54656.1"/>
    </source>
</evidence>
<accession>A0A099IAQ6</accession>
<feature type="compositionally biased region" description="Basic and acidic residues" evidence="1">
    <location>
        <begin position="101"/>
        <end position="125"/>
    </location>
</feature>
<sequence>MNQTSLSFTVFFEDPFWIGLFEYREQQLLYLKRIVFGSEPSEQVVYEWLKGCWYSISFQAPVETVRSKASHRNPKRMQREARKAQDTGLSLTKSQLAVKQQQEERAQRKAERRKENREGQKEAFRLRQMKKKAKHKGR</sequence>
<dbReference type="Proteomes" id="UP000030008">
    <property type="component" value="Unassembled WGS sequence"/>
</dbReference>
<dbReference type="InterPro" id="IPR016787">
    <property type="entry name" value="UCP021328"/>
</dbReference>
<gene>
    <name evidence="2" type="ORF">CIAN88_02480</name>
</gene>
<dbReference type="PIRSF" id="PIRSF021328">
    <property type="entry name" value="UCP021328"/>
    <property type="match status" value="1"/>
</dbReference>
<evidence type="ECO:0000313" key="3">
    <source>
        <dbReference type="Proteomes" id="UP000030008"/>
    </source>
</evidence>
<dbReference type="RefSeq" id="WP_044903900.1">
    <property type="nucleotide sequence ID" value="NZ_JAQCQO010000076.1"/>
</dbReference>
<dbReference type="Pfam" id="PF11208">
    <property type="entry name" value="DUF2992"/>
    <property type="match status" value="1"/>
</dbReference>
<name>A0A099IAQ6_CLOIN</name>
<comment type="caution">
    <text evidence="2">The sequence shown here is derived from an EMBL/GenBank/DDBJ whole genome shotgun (WGS) entry which is preliminary data.</text>
</comment>
<protein>
    <recommendedName>
        <fullName evidence="4">DUF2992 family protein</fullName>
    </recommendedName>
</protein>
<reference evidence="2 3" key="1">
    <citation type="submission" date="2014-08" db="EMBL/GenBank/DDBJ databases">
        <title>Clostridium innocuum, an unnegligible vancomycin-resistant pathogen causing extra-intestinal infections.</title>
        <authorList>
            <person name="Feng Y."/>
            <person name="Chiu C.-H."/>
        </authorList>
    </citation>
    <scope>NUCLEOTIDE SEQUENCE [LARGE SCALE GENOMIC DNA]</scope>
    <source>
        <strain evidence="2 3">AN88</strain>
    </source>
</reference>
<dbReference type="EMBL" id="JQIF01000013">
    <property type="protein sequence ID" value="KGJ54656.1"/>
    <property type="molecule type" value="Genomic_DNA"/>
</dbReference>